<dbReference type="AlphaFoldDB" id="A0A916BBT9"/>
<protein>
    <submittedName>
        <fullName evidence="1">Uncharacterized protein</fullName>
    </submittedName>
</protein>
<comment type="caution">
    <text evidence="1">The sequence shown here is derived from an EMBL/GenBank/DDBJ whole genome shotgun (WGS) entry which is preliminary data.</text>
</comment>
<evidence type="ECO:0000313" key="1">
    <source>
        <dbReference type="EMBL" id="CAE6708452.1"/>
    </source>
</evidence>
<dbReference type="EMBL" id="CAJNBL010000010">
    <property type="protein sequence ID" value="CAE6708452.1"/>
    <property type="molecule type" value="Genomic_DNA"/>
</dbReference>
<reference evidence="1" key="1">
    <citation type="submission" date="2021-02" db="EMBL/GenBank/DDBJ databases">
        <authorList>
            <person name="Han P."/>
        </authorList>
    </citation>
    <scope>NUCLEOTIDE SEQUENCE</scope>
    <source>
        <strain evidence="1">Candidatus Nitrotoga sp. ZN8</strain>
    </source>
</reference>
<name>A0A916BBT9_9PROT</name>
<gene>
    <name evidence="1" type="ORF">NTGZN8_180082</name>
</gene>
<keyword evidence="2" id="KW-1185">Reference proteome</keyword>
<sequence length="58" mass="6808">MNLRYSVNLFLDQLDEKNEYKSLFRFIVSVFSSGGLHHNARICPPLFAYRYNFPAVHA</sequence>
<proteinExistence type="predicted"/>
<organism evidence="1 2">
    <name type="scientific">Candidatus Nitrotoga fabula</name>
    <dbReference type="NCBI Taxonomy" id="2182327"/>
    <lineage>
        <taxon>Bacteria</taxon>
        <taxon>Pseudomonadati</taxon>
        <taxon>Pseudomonadota</taxon>
        <taxon>Betaproteobacteria</taxon>
        <taxon>Nitrosomonadales</taxon>
        <taxon>Gallionellaceae</taxon>
        <taxon>Candidatus Nitrotoga</taxon>
    </lineage>
</organism>
<dbReference type="Proteomes" id="UP000675882">
    <property type="component" value="Unassembled WGS sequence"/>
</dbReference>
<accession>A0A916BBT9</accession>
<evidence type="ECO:0000313" key="2">
    <source>
        <dbReference type="Proteomes" id="UP000675882"/>
    </source>
</evidence>